<gene>
    <name evidence="5" type="ORF">ACH5RR_010359</name>
</gene>
<dbReference type="PANTHER" id="PTHR13847">
    <property type="entry name" value="SARCOSINE DEHYDROGENASE-RELATED"/>
    <property type="match status" value="1"/>
</dbReference>
<reference evidence="5 6" key="1">
    <citation type="submission" date="2024-11" db="EMBL/GenBank/DDBJ databases">
        <title>A near-complete genome assembly of Cinchona calisaya.</title>
        <authorList>
            <person name="Lian D.C."/>
            <person name="Zhao X.W."/>
            <person name="Wei L."/>
        </authorList>
    </citation>
    <scope>NUCLEOTIDE SEQUENCE [LARGE SCALE GENOMIC DNA]</scope>
    <source>
        <tissue evidence="5">Nenye</tissue>
    </source>
</reference>
<evidence type="ECO:0000256" key="1">
    <source>
        <dbReference type="ARBA" id="ARBA00023002"/>
    </source>
</evidence>
<dbReference type="Gene3D" id="3.30.9.10">
    <property type="entry name" value="D-Amino Acid Oxidase, subunit A, domain 2"/>
    <property type="match status" value="1"/>
</dbReference>
<accession>A0ABD3AIQ5</accession>
<dbReference type="Proteomes" id="UP001630127">
    <property type="component" value="Unassembled WGS sequence"/>
</dbReference>
<keyword evidence="1" id="KW-0560">Oxidoreductase</keyword>
<comment type="caution">
    <text evidence="5">The sequence shown here is derived from an EMBL/GenBank/DDBJ whole genome shotgun (WGS) entry which is preliminary data.</text>
</comment>
<proteinExistence type="predicted"/>
<dbReference type="GO" id="GO:0016491">
    <property type="term" value="F:oxidoreductase activity"/>
    <property type="evidence" value="ECO:0007669"/>
    <property type="project" value="UniProtKB-KW"/>
</dbReference>
<sequence length="495" mass="54104">MATISLKITPKFVSTHRNQNFYRYSASNSVFYGKSVVDSKKKSFLYSFSADETHRNLFQQLHAANTSRKIKSQSQSFDVVIIGAGIIGLTVARQFLIGSDLSVAIVDAAVPCAGATGAGQGYIWRINKHPGTEKWDLASRSHELWGNLAESLQHRGMDPLQTIGWMKTGSLLVGKTEDESILLERKVKQLCDAGVGAEFLSNQELLLKEPSLELGKEGTAAFLPDDCQLDAQRAVAVIEKDNRRFASKGRYAEFYHEPATYLLRSSSTGGVDAVQTSKNTIFSKKAVVMAAGCWSGSLMHDLIKSSSSELDIPVKPRKGHLLVIENFKSFKLNHALMEVGYVNHQSASLQSTASDAGPLYDAQTTSVSMTATMDTSGNLVLGSSRELVGFNTEIDESIINRIWQRAAEFFPALREKSLDELKKSREVRVGLRPYMPDGKPVIGPVPGWSNFYVAAGHEGEGLTLALGTAEMIVDMVLGNPGKVDPEPYAVNRCCK</sequence>
<protein>
    <recommendedName>
        <fullName evidence="2">FAD-dependent oxidoreductase domain-containing protein 1</fullName>
    </recommendedName>
</protein>
<comment type="function">
    <text evidence="3">Required for the assembly of the mitochondrial membrane respiratory chain NADH dehydrogenase (Complex I). Involved in mid-late stages of complex I assembly.</text>
</comment>
<organism evidence="5 6">
    <name type="scientific">Cinchona calisaya</name>
    <dbReference type="NCBI Taxonomy" id="153742"/>
    <lineage>
        <taxon>Eukaryota</taxon>
        <taxon>Viridiplantae</taxon>
        <taxon>Streptophyta</taxon>
        <taxon>Embryophyta</taxon>
        <taxon>Tracheophyta</taxon>
        <taxon>Spermatophyta</taxon>
        <taxon>Magnoliopsida</taxon>
        <taxon>eudicotyledons</taxon>
        <taxon>Gunneridae</taxon>
        <taxon>Pentapetalae</taxon>
        <taxon>asterids</taxon>
        <taxon>lamiids</taxon>
        <taxon>Gentianales</taxon>
        <taxon>Rubiaceae</taxon>
        <taxon>Cinchonoideae</taxon>
        <taxon>Cinchoneae</taxon>
        <taxon>Cinchona</taxon>
    </lineage>
</organism>
<name>A0ABD3AIQ5_9GENT</name>
<evidence type="ECO:0000259" key="4">
    <source>
        <dbReference type="Pfam" id="PF01266"/>
    </source>
</evidence>
<dbReference type="InterPro" id="IPR006076">
    <property type="entry name" value="FAD-dep_OxRdtase"/>
</dbReference>
<dbReference type="PANTHER" id="PTHR13847:SF287">
    <property type="entry name" value="FAD-DEPENDENT OXIDOREDUCTASE DOMAIN-CONTAINING PROTEIN 1"/>
    <property type="match status" value="1"/>
</dbReference>
<dbReference type="EMBL" id="JBJUIK010000004">
    <property type="protein sequence ID" value="KAL3531037.1"/>
    <property type="molecule type" value="Genomic_DNA"/>
</dbReference>
<dbReference type="SUPFAM" id="SSF54373">
    <property type="entry name" value="FAD-linked reductases, C-terminal domain"/>
    <property type="match status" value="1"/>
</dbReference>
<dbReference type="AlphaFoldDB" id="A0ABD3AIQ5"/>
<evidence type="ECO:0000256" key="2">
    <source>
        <dbReference type="ARBA" id="ARBA00039785"/>
    </source>
</evidence>
<keyword evidence="6" id="KW-1185">Reference proteome</keyword>
<evidence type="ECO:0000313" key="6">
    <source>
        <dbReference type="Proteomes" id="UP001630127"/>
    </source>
</evidence>
<dbReference type="InterPro" id="IPR036188">
    <property type="entry name" value="FAD/NAD-bd_sf"/>
</dbReference>
<feature type="domain" description="FAD dependent oxidoreductase" evidence="4">
    <location>
        <begin position="78"/>
        <end position="475"/>
    </location>
</feature>
<dbReference type="SUPFAM" id="SSF51905">
    <property type="entry name" value="FAD/NAD(P)-binding domain"/>
    <property type="match status" value="1"/>
</dbReference>
<dbReference type="Gene3D" id="3.50.50.60">
    <property type="entry name" value="FAD/NAD(P)-binding domain"/>
    <property type="match status" value="1"/>
</dbReference>
<evidence type="ECO:0000313" key="5">
    <source>
        <dbReference type="EMBL" id="KAL3531037.1"/>
    </source>
</evidence>
<evidence type="ECO:0000256" key="3">
    <source>
        <dbReference type="ARBA" id="ARBA00046185"/>
    </source>
</evidence>
<dbReference type="Pfam" id="PF01266">
    <property type="entry name" value="DAO"/>
    <property type="match status" value="1"/>
</dbReference>